<accession>A0A9P0GL99</accession>
<dbReference type="Gene3D" id="3.90.1750.10">
    <property type="entry name" value="Hect, E3 ligase catalytic domains"/>
    <property type="match status" value="1"/>
</dbReference>
<dbReference type="EC" id="2.3.2.26" evidence="3"/>
<evidence type="ECO:0000259" key="8">
    <source>
        <dbReference type="PROSITE" id="PS50237"/>
    </source>
</evidence>
<organism evidence="9 10">
    <name type="scientific">Psylliodes chrysocephalus</name>
    <dbReference type="NCBI Taxonomy" id="3402493"/>
    <lineage>
        <taxon>Eukaryota</taxon>
        <taxon>Metazoa</taxon>
        <taxon>Ecdysozoa</taxon>
        <taxon>Arthropoda</taxon>
        <taxon>Hexapoda</taxon>
        <taxon>Insecta</taxon>
        <taxon>Pterygota</taxon>
        <taxon>Neoptera</taxon>
        <taxon>Endopterygota</taxon>
        <taxon>Coleoptera</taxon>
        <taxon>Polyphaga</taxon>
        <taxon>Cucujiformia</taxon>
        <taxon>Chrysomeloidea</taxon>
        <taxon>Chrysomelidae</taxon>
        <taxon>Galerucinae</taxon>
        <taxon>Alticini</taxon>
        <taxon>Psylliodes</taxon>
    </lineage>
</organism>
<evidence type="ECO:0000256" key="6">
    <source>
        <dbReference type="PROSITE-ProRule" id="PRU00104"/>
    </source>
</evidence>
<gene>
    <name evidence="9" type="ORF">PSYICH_LOCUS13071</name>
</gene>
<comment type="caution">
    <text evidence="6">Lacks conserved residue(s) required for the propagation of feature annotation.</text>
</comment>
<feature type="region of interest" description="Disordered" evidence="7">
    <location>
        <begin position="21"/>
        <end position="57"/>
    </location>
</feature>
<dbReference type="GO" id="GO:0061630">
    <property type="term" value="F:ubiquitin protein ligase activity"/>
    <property type="evidence" value="ECO:0007669"/>
    <property type="project" value="UniProtKB-EC"/>
</dbReference>
<evidence type="ECO:0000256" key="5">
    <source>
        <dbReference type="ARBA" id="ARBA00022786"/>
    </source>
</evidence>
<sequence length="463" mass="53215">MEAATVAARILQAANNVAVTPTREEDSENEFQSLLTTTRQSFRRRDSGTTPSRGRKRSRTFTRKVFIMRLANANFFPGKKEQQFLKDRGLGFHLQEEDLLLNIDTQDEIEFPCLPEEAEVKLINLKRDEVVETMFDIYKNEKDICDFKLGVKFIGEDGIDGGGLTNEMFSIFWSSIFANGKYFQGNDVFVPHVPFHKVKKVKNEFQVLGKILGHMILLTQTVPHKLALYTLTGLSNKCDDYCQNNSDLLLQDFLLLITTAERRLLHKALYKFDELSSFERNRLISFYSANALYDLPKAEEIKEQVLAIAEKLLIDQPKPLYKELQKGLPADIADFLNNMSYKTVNSIWYKMQPTPTKVMGALKLIIKDPTNDEDRYFYYLQNYVGSLTLNQLNTFLLFVTGSVQMPKEILVGFHTNSGIARRPIAHTCGNLIEIGMSYETQQELNREMDCYLNDPSSYEYNLI</sequence>
<dbReference type="AlphaFoldDB" id="A0A9P0GL99"/>
<protein>
    <recommendedName>
        <fullName evidence="3">HECT-type E3 ubiquitin transferase</fullName>
        <ecNumber evidence="3">2.3.2.26</ecNumber>
    </recommendedName>
</protein>
<evidence type="ECO:0000313" key="9">
    <source>
        <dbReference type="EMBL" id="CAH1113826.1"/>
    </source>
</evidence>
<dbReference type="InterPro" id="IPR000569">
    <property type="entry name" value="HECT_dom"/>
</dbReference>
<evidence type="ECO:0000256" key="3">
    <source>
        <dbReference type="ARBA" id="ARBA00012485"/>
    </source>
</evidence>
<evidence type="ECO:0000256" key="1">
    <source>
        <dbReference type="ARBA" id="ARBA00000885"/>
    </source>
</evidence>
<evidence type="ECO:0000313" key="10">
    <source>
        <dbReference type="Proteomes" id="UP001153636"/>
    </source>
</evidence>
<keyword evidence="5 6" id="KW-0833">Ubl conjugation pathway</keyword>
<feature type="compositionally biased region" description="Polar residues" evidence="7">
    <location>
        <begin position="30"/>
        <end position="40"/>
    </location>
</feature>
<dbReference type="Proteomes" id="UP001153636">
    <property type="component" value="Chromosome 7"/>
</dbReference>
<dbReference type="SUPFAM" id="SSF56204">
    <property type="entry name" value="Hect, E3 ligase catalytic domain"/>
    <property type="match status" value="1"/>
</dbReference>
<dbReference type="InterPro" id="IPR050409">
    <property type="entry name" value="E3_ubiq-protein_ligase"/>
</dbReference>
<keyword evidence="10" id="KW-1185">Reference proteome</keyword>
<dbReference type="GO" id="GO:0009966">
    <property type="term" value="P:regulation of signal transduction"/>
    <property type="evidence" value="ECO:0007669"/>
    <property type="project" value="UniProtKB-ARBA"/>
</dbReference>
<evidence type="ECO:0000256" key="4">
    <source>
        <dbReference type="ARBA" id="ARBA00022679"/>
    </source>
</evidence>
<name>A0A9P0GL99_9CUCU</name>
<proteinExistence type="predicted"/>
<dbReference type="PANTHER" id="PTHR11254:SF440">
    <property type="entry name" value="E3 UBIQUITIN-PROTEIN LIGASE NEDD-4"/>
    <property type="match status" value="1"/>
</dbReference>
<keyword evidence="4" id="KW-0808">Transferase</keyword>
<dbReference type="PANTHER" id="PTHR11254">
    <property type="entry name" value="HECT DOMAIN UBIQUITIN-PROTEIN LIGASE"/>
    <property type="match status" value="1"/>
</dbReference>
<feature type="domain" description="HECT" evidence="8">
    <location>
        <begin position="140"/>
        <end position="177"/>
    </location>
</feature>
<comment type="pathway">
    <text evidence="2">Protein modification; protein ubiquitination.</text>
</comment>
<dbReference type="Pfam" id="PF00632">
    <property type="entry name" value="HECT"/>
    <property type="match status" value="1"/>
</dbReference>
<reference evidence="9" key="1">
    <citation type="submission" date="2022-01" db="EMBL/GenBank/DDBJ databases">
        <authorList>
            <person name="King R."/>
        </authorList>
    </citation>
    <scope>NUCLEOTIDE SEQUENCE</scope>
</reference>
<dbReference type="OrthoDB" id="6780967at2759"/>
<dbReference type="PROSITE" id="PS50237">
    <property type="entry name" value="HECT"/>
    <property type="match status" value="1"/>
</dbReference>
<dbReference type="EMBL" id="OV651819">
    <property type="protein sequence ID" value="CAH1113826.1"/>
    <property type="molecule type" value="Genomic_DNA"/>
</dbReference>
<dbReference type="InterPro" id="IPR035983">
    <property type="entry name" value="Hect_E3_ubiquitin_ligase"/>
</dbReference>
<evidence type="ECO:0000256" key="2">
    <source>
        <dbReference type="ARBA" id="ARBA00004906"/>
    </source>
</evidence>
<comment type="catalytic activity">
    <reaction evidence="1">
        <text>S-ubiquitinyl-[E2 ubiquitin-conjugating enzyme]-L-cysteine + [acceptor protein]-L-lysine = [E2 ubiquitin-conjugating enzyme]-L-cysteine + N(6)-ubiquitinyl-[acceptor protein]-L-lysine.</text>
        <dbReference type="EC" id="2.3.2.26"/>
    </reaction>
</comment>
<dbReference type="Gene3D" id="3.30.2410.10">
    <property type="entry name" value="Hect, E3 ligase catalytic domain"/>
    <property type="match status" value="1"/>
</dbReference>
<evidence type="ECO:0000256" key="7">
    <source>
        <dbReference type="SAM" id="MobiDB-lite"/>
    </source>
</evidence>